<proteinExistence type="predicted"/>
<dbReference type="Proteomes" id="UP000026960">
    <property type="component" value="Chromosome 8"/>
</dbReference>
<keyword evidence="3" id="KW-1185">Reference proteome</keyword>
<protein>
    <recommendedName>
        <fullName evidence="4">DNA polymerase delta subunit 4</fullName>
    </recommendedName>
</protein>
<dbReference type="eggNOG" id="ENOG502SC9I">
    <property type="taxonomic scope" value="Eukaryota"/>
</dbReference>
<dbReference type="EnsemblPlants" id="OBART08G22340.1">
    <property type="protein sequence ID" value="OBART08G22340.1"/>
    <property type="gene ID" value="OBART08G22340"/>
</dbReference>
<dbReference type="GO" id="GO:0006261">
    <property type="term" value="P:DNA-templated DNA replication"/>
    <property type="evidence" value="ECO:0007669"/>
    <property type="project" value="TreeGrafter"/>
</dbReference>
<dbReference type="PANTHER" id="PTHR14303">
    <property type="entry name" value="DNA POLYMERASE DELTA SUBUNIT 4"/>
    <property type="match status" value="1"/>
</dbReference>
<feature type="compositionally biased region" description="Basic residues" evidence="1">
    <location>
        <begin position="14"/>
        <end position="32"/>
    </location>
</feature>
<dbReference type="Gramene" id="OBART08G22340.1">
    <property type="protein sequence ID" value="OBART08G22340.1"/>
    <property type="gene ID" value="OBART08G22340"/>
</dbReference>
<feature type="region of interest" description="Disordered" evidence="1">
    <location>
        <begin position="88"/>
        <end position="138"/>
    </location>
</feature>
<evidence type="ECO:0008006" key="4">
    <source>
        <dbReference type="Google" id="ProtNLM"/>
    </source>
</evidence>
<dbReference type="STRING" id="65489.A0A0D3H2S8"/>
<evidence type="ECO:0000313" key="2">
    <source>
        <dbReference type="EnsemblPlants" id="OBART08G22340.1"/>
    </source>
</evidence>
<sequence length="138" mass="14628">MAGGGGGGGVKGFYRQKKKGGVAKKPISRKKLPPQNCSESQDCGDHDHGDEVEEQLQQFDMDMTYGPCIGMTRLRRWERAAAMGLRPPPRLRDLLLPPPAPHPLPSSSSSPAKILTGSSGGGGSTSVQGECLWEGKVS</sequence>
<dbReference type="GO" id="GO:0043625">
    <property type="term" value="C:delta DNA polymerase complex"/>
    <property type="evidence" value="ECO:0007669"/>
    <property type="project" value="TreeGrafter"/>
</dbReference>
<evidence type="ECO:0000313" key="3">
    <source>
        <dbReference type="Proteomes" id="UP000026960"/>
    </source>
</evidence>
<dbReference type="AlphaFoldDB" id="A0A0D3H2S8"/>
<feature type="compositionally biased region" description="Gly residues" evidence="1">
    <location>
        <begin position="1"/>
        <end position="11"/>
    </location>
</feature>
<feature type="region of interest" description="Disordered" evidence="1">
    <location>
        <begin position="1"/>
        <end position="50"/>
    </location>
</feature>
<dbReference type="Pfam" id="PF04081">
    <property type="entry name" value="DNA_pol_delta_4"/>
    <property type="match status" value="1"/>
</dbReference>
<dbReference type="GO" id="GO:0003887">
    <property type="term" value="F:DNA-directed DNA polymerase activity"/>
    <property type="evidence" value="ECO:0007669"/>
    <property type="project" value="TreeGrafter"/>
</dbReference>
<evidence type="ECO:0000256" key="1">
    <source>
        <dbReference type="SAM" id="MobiDB-lite"/>
    </source>
</evidence>
<dbReference type="GO" id="GO:0000731">
    <property type="term" value="P:DNA synthesis involved in DNA repair"/>
    <property type="evidence" value="ECO:0007669"/>
    <property type="project" value="InterPro"/>
</dbReference>
<accession>A0A0D3H2S8</accession>
<name>A0A0D3H2S8_9ORYZ</name>
<dbReference type="InterPro" id="IPR007218">
    <property type="entry name" value="DNA_pol_delta_4"/>
</dbReference>
<organism evidence="2">
    <name type="scientific">Oryza barthii</name>
    <dbReference type="NCBI Taxonomy" id="65489"/>
    <lineage>
        <taxon>Eukaryota</taxon>
        <taxon>Viridiplantae</taxon>
        <taxon>Streptophyta</taxon>
        <taxon>Embryophyta</taxon>
        <taxon>Tracheophyta</taxon>
        <taxon>Spermatophyta</taxon>
        <taxon>Magnoliopsida</taxon>
        <taxon>Liliopsida</taxon>
        <taxon>Poales</taxon>
        <taxon>Poaceae</taxon>
        <taxon>BOP clade</taxon>
        <taxon>Oryzoideae</taxon>
        <taxon>Oryzeae</taxon>
        <taxon>Oryzinae</taxon>
        <taxon>Oryza</taxon>
    </lineage>
</organism>
<reference evidence="2" key="2">
    <citation type="submission" date="2015-03" db="UniProtKB">
        <authorList>
            <consortium name="EnsemblPlants"/>
        </authorList>
    </citation>
    <scope>IDENTIFICATION</scope>
</reference>
<dbReference type="HOGENOM" id="CLU_137022_1_0_1"/>
<dbReference type="PaxDb" id="65489-OBART08G22340.1"/>
<dbReference type="PANTHER" id="PTHR14303:SF0">
    <property type="entry name" value="DNA POLYMERASE DELTA SUBUNIT 4"/>
    <property type="match status" value="1"/>
</dbReference>
<reference evidence="2" key="1">
    <citation type="journal article" date="2009" name="Rice">
        <title>De Novo Next Generation Sequencing of Plant Genomes.</title>
        <authorList>
            <person name="Rounsley S."/>
            <person name="Marri P.R."/>
            <person name="Yu Y."/>
            <person name="He R."/>
            <person name="Sisneros N."/>
            <person name="Goicoechea J.L."/>
            <person name="Lee S.J."/>
            <person name="Angelova A."/>
            <person name="Kudrna D."/>
            <person name="Luo M."/>
            <person name="Affourtit J."/>
            <person name="Desany B."/>
            <person name="Knight J."/>
            <person name="Niazi F."/>
            <person name="Egholm M."/>
            <person name="Wing R.A."/>
        </authorList>
    </citation>
    <scope>NUCLEOTIDE SEQUENCE [LARGE SCALE GENOMIC DNA]</scope>
    <source>
        <strain evidence="2">cv. IRGC 105608</strain>
    </source>
</reference>